<keyword evidence="1" id="KW-1133">Transmembrane helix</keyword>
<feature type="transmembrane region" description="Helical" evidence="1">
    <location>
        <begin position="44"/>
        <end position="69"/>
    </location>
</feature>
<evidence type="ECO:0000256" key="1">
    <source>
        <dbReference type="SAM" id="Phobius"/>
    </source>
</evidence>
<evidence type="ECO:0000313" key="3">
    <source>
        <dbReference type="Proteomes" id="UP000245670"/>
    </source>
</evidence>
<dbReference type="Pfam" id="PF20108">
    <property type="entry name" value="DUF6498"/>
    <property type="match status" value="1"/>
</dbReference>
<dbReference type="InterPro" id="IPR045466">
    <property type="entry name" value="DUF6498"/>
</dbReference>
<dbReference type="AlphaFoldDB" id="A0A2U2JD31"/>
<comment type="caution">
    <text evidence="2">The sequence shown here is derived from an EMBL/GenBank/DDBJ whole genome shotgun (WGS) entry which is preliminary data.</text>
</comment>
<evidence type="ECO:0000313" key="2">
    <source>
        <dbReference type="EMBL" id="PWG06181.1"/>
    </source>
</evidence>
<feature type="transmembrane region" description="Helical" evidence="1">
    <location>
        <begin position="12"/>
        <end position="32"/>
    </location>
</feature>
<dbReference type="EMBL" id="QFFG01000002">
    <property type="protein sequence ID" value="PWG06181.1"/>
    <property type="molecule type" value="Genomic_DNA"/>
</dbReference>
<dbReference type="Proteomes" id="UP000245670">
    <property type="component" value="Unassembled WGS sequence"/>
</dbReference>
<accession>A0A2U2JD31</accession>
<keyword evidence="1" id="KW-0472">Membrane</keyword>
<reference evidence="2 3" key="1">
    <citation type="submission" date="2018-05" db="EMBL/GenBank/DDBJ databases">
        <title>Polaribacter aquimarinus sp. nov., isolated from sediment in a sediment of sea.</title>
        <authorList>
            <person name="Lu D."/>
        </authorList>
    </citation>
    <scope>NUCLEOTIDE SEQUENCE [LARGE SCALE GENOMIC DNA]</scope>
    <source>
        <strain evidence="2 3">ZY113</strain>
    </source>
</reference>
<gene>
    <name evidence="2" type="ORF">DIS07_07060</name>
</gene>
<proteinExistence type="predicted"/>
<organism evidence="2 3">
    <name type="scientific">Polaribacter aquimarinus</name>
    <dbReference type="NCBI Taxonomy" id="2100726"/>
    <lineage>
        <taxon>Bacteria</taxon>
        <taxon>Pseudomonadati</taxon>
        <taxon>Bacteroidota</taxon>
        <taxon>Flavobacteriia</taxon>
        <taxon>Flavobacteriales</taxon>
        <taxon>Flavobacteriaceae</taxon>
    </lineage>
</organism>
<name>A0A2U2JD31_9FLAO</name>
<keyword evidence="3" id="KW-1185">Reference proteome</keyword>
<protein>
    <submittedName>
        <fullName evidence="2">Uncharacterized protein</fullName>
    </submittedName>
</protein>
<keyword evidence="1" id="KW-0812">Transmembrane</keyword>
<sequence>MYLGKISPITVLFAYFLETIIIGFFNALKMFWSIRFGGHKTGGYFLILFFLFHYGFFVGVQSVFGFSLFEMDSNSIFREPFQVLKNYQIILGLEEMKYAFPAIIFTHLGKFFSDFIKNEKYKKFLPTEIMFKPYVRIFIQQFVVILSFFFMVLGKAGIIAAILLILFRLFIDLFFEAIKENSLLLDTMSKKLANEKVSKEEIKKQLMHFTE</sequence>